<dbReference type="Proteomes" id="UP000522199">
    <property type="component" value="Unassembled WGS sequence"/>
</dbReference>
<dbReference type="Proteomes" id="UP000843775">
    <property type="component" value="Unassembled WGS sequence"/>
</dbReference>
<protein>
    <submittedName>
        <fullName evidence="4">Uncharacterized protein</fullName>
    </submittedName>
</protein>
<accession>A0A3H0FMJ0</accession>
<dbReference type="EMBL" id="DAAEEB010000012">
    <property type="protein sequence ID" value="HAA8054198.1"/>
    <property type="molecule type" value="Genomic_DNA"/>
</dbReference>
<dbReference type="Proteomes" id="UP000427828">
    <property type="component" value="Unassembled WGS sequence"/>
</dbReference>
<dbReference type="Proteomes" id="UP000840039">
    <property type="component" value="Unassembled WGS sequence"/>
</dbReference>
<reference evidence="4 9" key="1">
    <citation type="journal article" date="2018" name="Genome Biol.">
        <title>SKESA: strategic k-mer extension for scrupulous assemblies.</title>
        <authorList>
            <person name="Souvorov A."/>
            <person name="Agarwala R."/>
            <person name="Lipman D.J."/>
        </authorList>
    </citation>
    <scope>NUCLEOTIDE SEQUENCE [LARGE SCALE GENOMIC DNA]</scope>
    <source>
        <strain evidence="4">09CEB371LM</strain>
        <strain evidence="5 9">DMG1500109</strain>
    </source>
</reference>
<evidence type="ECO:0000313" key="3">
    <source>
        <dbReference type="EMBL" id="ECX6925836.1"/>
    </source>
</evidence>
<evidence type="ECO:0000313" key="1">
    <source>
        <dbReference type="EMBL" id="EAG9386819.1"/>
    </source>
</evidence>
<evidence type="ECO:0000313" key="5">
    <source>
        <dbReference type="EMBL" id="HAC1754883.1"/>
    </source>
</evidence>
<evidence type="ECO:0000313" key="4">
    <source>
        <dbReference type="EMBL" id="HAA8054198.1"/>
    </source>
</evidence>
<evidence type="ECO:0000313" key="7">
    <source>
        <dbReference type="Proteomes" id="UP000522199"/>
    </source>
</evidence>
<name>A0A3H0FMJ0_LISMN</name>
<sequence>MSFILEVGSLADWVSGLATAGALFWAIKLNSNENRKRLTILFRHSFVSKKNGIIISDGKPKDFIITPVNNSKFSLEINFRQILLVPSLMDRLLFRAEPKQLSNLEALLKQLENKANWEIVKPNLSGEPIMFDYEFIVQQIKKYADGKKFNFAIEIQFIDSTSKIFKHKEKLELRKIKGL</sequence>
<proteinExistence type="predicted"/>
<dbReference type="RefSeq" id="WP_003727778.1">
    <property type="nucleotide sequence ID" value="NZ_CP020022.1"/>
</dbReference>
<dbReference type="EMBL" id="AABGUK010000006">
    <property type="protein sequence ID" value="EAH4243052.1"/>
    <property type="molecule type" value="Genomic_DNA"/>
</dbReference>
<dbReference type="Proteomes" id="UP000527632">
    <property type="component" value="Unassembled WGS sequence"/>
</dbReference>
<evidence type="ECO:0000313" key="2">
    <source>
        <dbReference type="EMBL" id="EAH4243052.1"/>
    </source>
</evidence>
<organism evidence="4">
    <name type="scientific">Listeria monocytogenes</name>
    <dbReference type="NCBI Taxonomy" id="1639"/>
    <lineage>
        <taxon>Bacteria</taxon>
        <taxon>Bacillati</taxon>
        <taxon>Bacillota</taxon>
        <taxon>Bacilli</taxon>
        <taxon>Bacillales</taxon>
        <taxon>Listeriaceae</taxon>
        <taxon>Listeria</taxon>
    </lineage>
</organism>
<reference evidence="4" key="4">
    <citation type="submission" date="2019-10" db="EMBL/GenBank/DDBJ databases">
        <authorList>
            <consortium name="NCBI Pathogen Detection Project"/>
        </authorList>
    </citation>
    <scope>NUCLEOTIDE SEQUENCE</scope>
    <source>
        <strain evidence="4">09CEB371LM</strain>
        <strain evidence="5">DMG1500109</strain>
    </source>
</reference>
<comment type="caution">
    <text evidence="4">The sequence shown here is derived from an EMBL/GenBank/DDBJ whole genome shotgun (WGS) entry which is preliminary data.</text>
</comment>
<dbReference type="EMBL" id="AABEKY010000002">
    <property type="protein sequence ID" value="EAG9386819.1"/>
    <property type="molecule type" value="Genomic_DNA"/>
</dbReference>
<reference evidence="3 6" key="2">
    <citation type="submission" date="2018-06" db="EMBL/GenBank/DDBJ databases">
        <authorList>
            <consortium name="GenomeTrakr: Next Generation Sequencing Network for Food Pathogen Tracability"/>
        </authorList>
    </citation>
    <scope>NUCLEOTIDE SEQUENCE [LARGE SCALE GENOMIC DNA]</scope>
    <source>
        <strain evidence="3 6">FLAG-51482A</strain>
        <strain evidence="2 8">LS1344</strain>
    </source>
</reference>
<dbReference type="EMBL" id="DAAJZA010000004">
    <property type="protein sequence ID" value="HAC1754883.1"/>
    <property type="molecule type" value="Genomic_DNA"/>
</dbReference>
<evidence type="ECO:0000313" key="9">
    <source>
        <dbReference type="Proteomes" id="UP000843775"/>
    </source>
</evidence>
<gene>
    <name evidence="3" type="ORF">BCZ19_14220</name>
    <name evidence="1" type="ORF">CW845_04900</name>
    <name evidence="2" type="ORF">E5F58_13760</name>
    <name evidence="4" type="ORF">GHH22_13730</name>
    <name evidence="5" type="ORF">GI949_07845</name>
</gene>
<dbReference type="EMBL" id="AALAQH010000011">
    <property type="protein sequence ID" value="ECX6925836.1"/>
    <property type="molecule type" value="Genomic_DNA"/>
</dbReference>
<dbReference type="AlphaFoldDB" id="A0A3H0FMJ0"/>
<reference evidence="1 7" key="3">
    <citation type="submission" date="2019-04" db="EMBL/GenBank/DDBJ databases">
        <authorList>
            <consortium name="GenomeTrakr network: Whole genome sequencing for foodborne pathogen traceback"/>
        </authorList>
    </citation>
    <scope>NUCLEOTIDE SEQUENCE [LARGE SCALE GENOMIC DNA]</scope>
    <source>
        <strain evidence="1 7">CFSAN072474</strain>
    </source>
</reference>
<evidence type="ECO:0000313" key="6">
    <source>
        <dbReference type="Proteomes" id="UP000427828"/>
    </source>
</evidence>
<evidence type="ECO:0000313" key="8">
    <source>
        <dbReference type="Proteomes" id="UP000527632"/>
    </source>
</evidence>